<dbReference type="EMBL" id="BAAAFG010000001">
    <property type="protein sequence ID" value="GAA0871156.1"/>
    <property type="molecule type" value="Genomic_DNA"/>
</dbReference>
<evidence type="ECO:0008006" key="3">
    <source>
        <dbReference type="Google" id="ProtNLM"/>
    </source>
</evidence>
<sequence>MRRAFIFYVVLIAVGICYGQQNPQYTQYLQNPFVINPALTGLEDYMDINAGFRNQWTGFEGAPRSYTISVNTPLMLLQGQLPGRYDRHRTGLGLFAYTDETGPISRSGFYGSFGYHLRMSDDWRVSFGTFIGATQFRFDESQAFLVQNPNDVLVRNFSNFQFDTSIGVYFYSDYLFGGLSVNQLLDREIPFDITNNILEPTGKINRNFNFLAGTRFKINKDSEIVPSVLIKYVDPAPLQWEIGGKYVYDNRFWAGASYRNEESIYALVGFRFWEKVLLSYSYDYILNELQAGQSGSHELILGYRLDFGNKPCRCPRYSF</sequence>
<dbReference type="Pfam" id="PF11751">
    <property type="entry name" value="PorP_SprF"/>
    <property type="match status" value="1"/>
</dbReference>
<comment type="caution">
    <text evidence="1">The sequence shown here is derived from an EMBL/GenBank/DDBJ whole genome shotgun (WGS) entry which is preliminary data.</text>
</comment>
<evidence type="ECO:0000313" key="1">
    <source>
        <dbReference type="EMBL" id="GAA0871156.1"/>
    </source>
</evidence>
<name>A0ABP3XPK4_9FLAO</name>
<protein>
    <recommendedName>
        <fullName evidence="3">Type IX secretion system membrane protein PorP/SprF</fullName>
    </recommendedName>
</protein>
<dbReference type="NCBIfam" id="TIGR03519">
    <property type="entry name" value="T9SS_PorP_fam"/>
    <property type="match status" value="1"/>
</dbReference>
<dbReference type="Proteomes" id="UP001500507">
    <property type="component" value="Unassembled WGS sequence"/>
</dbReference>
<organism evidence="1 2">
    <name type="scientific">Gangjinia marincola</name>
    <dbReference type="NCBI Taxonomy" id="578463"/>
    <lineage>
        <taxon>Bacteria</taxon>
        <taxon>Pseudomonadati</taxon>
        <taxon>Bacteroidota</taxon>
        <taxon>Flavobacteriia</taxon>
        <taxon>Flavobacteriales</taxon>
        <taxon>Flavobacteriaceae</taxon>
        <taxon>Gangjinia</taxon>
    </lineage>
</organism>
<keyword evidence="2" id="KW-1185">Reference proteome</keyword>
<gene>
    <name evidence="1" type="ORF">GCM10009117_03010</name>
</gene>
<evidence type="ECO:0000313" key="2">
    <source>
        <dbReference type="Proteomes" id="UP001500507"/>
    </source>
</evidence>
<dbReference type="RefSeq" id="WP_343762900.1">
    <property type="nucleotide sequence ID" value="NZ_BAAAFG010000001.1"/>
</dbReference>
<dbReference type="InterPro" id="IPR019861">
    <property type="entry name" value="PorP/SprF_Bacteroidetes"/>
</dbReference>
<reference evidence="2" key="1">
    <citation type="journal article" date="2019" name="Int. J. Syst. Evol. Microbiol.">
        <title>The Global Catalogue of Microorganisms (GCM) 10K type strain sequencing project: providing services to taxonomists for standard genome sequencing and annotation.</title>
        <authorList>
            <consortium name="The Broad Institute Genomics Platform"/>
            <consortium name="The Broad Institute Genome Sequencing Center for Infectious Disease"/>
            <person name="Wu L."/>
            <person name="Ma J."/>
        </authorList>
    </citation>
    <scope>NUCLEOTIDE SEQUENCE [LARGE SCALE GENOMIC DNA]</scope>
    <source>
        <strain evidence="2">JCM 16082</strain>
    </source>
</reference>
<accession>A0ABP3XPK4</accession>
<proteinExistence type="predicted"/>